<sequence length="145" mass="16092">MVNALHGIWRVLAGRGTLVDLRPLPGQCPIELVSPGAVVLVGEADATGMAADDAAADQAIQDIVTQGHFVARRNTQFDFDFYWDSVQEMASFIKPSKRMKHVRPSYADFEKARFAQSAGGSERVRLRCRRRTTLAVYQKANVSIR</sequence>
<name>A0A0F9AEX8_9ZZZZ</name>
<gene>
    <name evidence="1" type="ORF">LCGC14_2658730</name>
</gene>
<reference evidence="1" key="1">
    <citation type="journal article" date="2015" name="Nature">
        <title>Complex archaea that bridge the gap between prokaryotes and eukaryotes.</title>
        <authorList>
            <person name="Spang A."/>
            <person name="Saw J.H."/>
            <person name="Jorgensen S.L."/>
            <person name="Zaremba-Niedzwiedzka K."/>
            <person name="Martijn J."/>
            <person name="Lind A.E."/>
            <person name="van Eijk R."/>
            <person name="Schleper C."/>
            <person name="Guy L."/>
            <person name="Ettema T.J."/>
        </authorList>
    </citation>
    <scope>NUCLEOTIDE SEQUENCE</scope>
</reference>
<organism evidence="1">
    <name type="scientific">marine sediment metagenome</name>
    <dbReference type="NCBI Taxonomy" id="412755"/>
    <lineage>
        <taxon>unclassified sequences</taxon>
        <taxon>metagenomes</taxon>
        <taxon>ecological metagenomes</taxon>
    </lineage>
</organism>
<protein>
    <submittedName>
        <fullName evidence="1">Uncharacterized protein</fullName>
    </submittedName>
</protein>
<accession>A0A0F9AEX8</accession>
<proteinExistence type="predicted"/>
<dbReference type="EMBL" id="LAZR01046308">
    <property type="protein sequence ID" value="KKK96840.1"/>
    <property type="molecule type" value="Genomic_DNA"/>
</dbReference>
<evidence type="ECO:0000313" key="1">
    <source>
        <dbReference type="EMBL" id="KKK96840.1"/>
    </source>
</evidence>
<comment type="caution">
    <text evidence="1">The sequence shown here is derived from an EMBL/GenBank/DDBJ whole genome shotgun (WGS) entry which is preliminary data.</text>
</comment>
<dbReference type="AlphaFoldDB" id="A0A0F9AEX8"/>